<dbReference type="InterPro" id="IPR013325">
    <property type="entry name" value="RNA_pol_sigma_r2"/>
</dbReference>
<dbReference type="Gene3D" id="1.10.1740.10">
    <property type="match status" value="1"/>
</dbReference>
<dbReference type="GO" id="GO:0006352">
    <property type="term" value="P:DNA-templated transcription initiation"/>
    <property type="evidence" value="ECO:0007669"/>
    <property type="project" value="InterPro"/>
</dbReference>
<evidence type="ECO:0000256" key="1">
    <source>
        <dbReference type="ARBA" id="ARBA00023015"/>
    </source>
</evidence>
<comment type="similarity">
    <text evidence="5">Belongs to the sigma-70 factor family.</text>
</comment>
<comment type="caution">
    <text evidence="8">The sequence shown here is derived from an EMBL/GenBank/DDBJ whole genome shotgun (WGS) entry which is preliminary data.</text>
</comment>
<reference evidence="8 9" key="1">
    <citation type="journal article" date="2016" name="Environ. Microbiol.">
        <title>Genomic resolution of a cold subsurface aquifer community provides metabolic insights for novel microbes adapted to high CO concentrations.</title>
        <authorList>
            <person name="Probst A.J."/>
            <person name="Castelle C.J."/>
            <person name="Singh A."/>
            <person name="Brown C.T."/>
            <person name="Anantharaman K."/>
            <person name="Sharon I."/>
            <person name="Hug L.A."/>
            <person name="Burstein D."/>
            <person name="Emerson J.B."/>
            <person name="Thomas B.C."/>
            <person name="Banfield J.F."/>
        </authorList>
    </citation>
    <scope>NUCLEOTIDE SEQUENCE [LARGE SCALE GENOMIC DNA]</scope>
    <source>
        <strain evidence="8">CG2_30_40_21</strain>
    </source>
</reference>
<dbReference type="InterPro" id="IPR014284">
    <property type="entry name" value="RNA_pol_sigma-70_dom"/>
</dbReference>
<dbReference type="PANTHER" id="PTHR30385:SF7">
    <property type="entry name" value="RNA POLYMERASE SIGMA FACTOR FLIA"/>
    <property type="match status" value="1"/>
</dbReference>
<dbReference type="GO" id="GO:0003899">
    <property type="term" value="F:DNA-directed RNA polymerase activity"/>
    <property type="evidence" value="ECO:0007669"/>
    <property type="project" value="InterPro"/>
</dbReference>
<keyword evidence="3 5" id="KW-0238">DNA-binding</keyword>
<evidence type="ECO:0000256" key="3">
    <source>
        <dbReference type="ARBA" id="ARBA00023125"/>
    </source>
</evidence>
<evidence type="ECO:0000256" key="2">
    <source>
        <dbReference type="ARBA" id="ARBA00023082"/>
    </source>
</evidence>
<protein>
    <recommendedName>
        <fullName evidence="5">RNA polymerase sigma factor</fullName>
    </recommendedName>
</protein>
<dbReference type="GO" id="GO:0016987">
    <property type="term" value="F:sigma factor activity"/>
    <property type="evidence" value="ECO:0007669"/>
    <property type="project" value="UniProtKB-KW"/>
</dbReference>
<sequence>MNMPAPKTEEELWQEYKRTKDPMIREELILMHASIVKYVAGRVAISMPPHVDFEDLLSYGILGLMDAIEKFDPNQGTKFRTYASTRIRGAIIDEIRHLDWVPRTLRQKAKALEDVYASLEYKLERSATDKEVAEAMNISMDELFKLIQEASTTTLVSLEDVWYLKDDSDEVTIMDMVESSPEKGPDVLAEKEDIRNILVDAIDKLPEREREIIALYYYDKLTLKEIGKVLNVTESRISQLHSKAILRLRGYLTKMNGSLL</sequence>
<dbReference type="InterPro" id="IPR012845">
    <property type="entry name" value="RNA_pol_sigma_FliA_WhiG"/>
</dbReference>
<proteinExistence type="inferred from homology"/>
<dbReference type="SUPFAM" id="SSF88659">
    <property type="entry name" value="Sigma3 and sigma4 domains of RNA polymerase sigma factors"/>
    <property type="match status" value="2"/>
</dbReference>
<dbReference type="PRINTS" id="PR00046">
    <property type="entry name" value="SIGMA70FCT"/>
</dbReference>
<dbReference type="InterPro" id="IPR013324">
    <property type="entry name" value="RNA_pol_sigma_r3/r4-like"/>
</dbReference>
<gene>
    <name evidence="8" type="ORF">AUJ95_03970</name>
</gene>
<organism evidence="8 9">
    <name type="scientific">Candidatus Desantisbacteria bacterium CG2_30_40_21</name>
    <dbReference type="NCBI Taxonomy" id="1817895"/>
    <lineage>
        <taxon>Bacteria</taxon>
        <taxon>Candidatus Desantisiibacteriota</taxon>
    </lineage>
</organism>
<dbReference type="PANTHER" id="PTHR30385">
    <property type="entry name" value="SIGMA FACTOR F FLAGELLAR"/>
    <property type="match status" value="1"/>
</dbReference>
<dbReference type="NCBIfam" id="TIGR02479">
    <property type="entry name" value="FliA_WhiG"/>
    <property type="match status" value="1"/>
</dbReference>
<evidence type="ECO:0000256" key="4">
    <source>
        <dbReference type="ARBA" id="ARBA00023163"/>
    </source>
</evidence>
<dbReference type="NCBIfam" id="NF005413">
    <property type="entry name" value="PRK06986.1"/>
    <property type="match status" value="1"/>
</dbReference>
<dbReference type="NCBIfam" id="TIGR02937">
    <property type="entry name" value="sigma70-ECF"/>
    <property type="match status" value="1"/>
</dbReference>
<dbReference type="STRING" id="1817895.AUJ95_03970"/>
<dbReference type="EMBL" id="MNYI01000099">
    <property type="protein sequence ID" value="OIP40960.1"/>
    <property type="molecule type" value="Genomic_DNA"/>
</dbReference>
<dbReference type="CDD" id="cd06171">
    <property type="entry name" value="Sigma70_r4"/>
    <property type="match status" value="1"/>
</dbReference>
<dbReference type="Pfam" id="PF04545">
    <property type="entry name" value="Sigma70_r4"/>
    <property type="match status" value="1"/>
</dbReference>
<dbReference type="Proteomes" id="UP000183085">
    <property type="component" value="Unassembled WGS sequence"/>
</dbReference>
<keyword evidence="4 5" id="KW-0804">Transcription</keyword>
<dbReference type="NCBIfam" id="NF004935">
    <property type="entry name" value="PRK06288.1"/>
    <property type="match status" value="1"/>
</dbReference>
<dbReference type="AlphaFoldDB" id="A0A1J5EE55"/>
<dbReference type="SUPFAM" id="SSF88946">
    <property type="entry name" value="Sigma2 domain of RNA polymerase sigma factors"/>
    <property type="match status" value="1"/>
</dbReference>
<keyword evidence="2 5" id="KW-0731">Sigma factor</keyword>
<feature type="domain" description="RNA polymerase sigma-70" evidence="7">
    <location>
        <begin position="222"/>
        <end position="248"/>
    </location>
</feature>
<comment type="function">
    <text evidence="5">Sigma factors are initiation factors that promote the attachment of RNA polymerase to specific initiation sites and are then released.</text>
</comment>
<dbReference type="InterPro" id="IPR000943">
    <property type="entry name" value="RNA_pol_sigma70"/>
</dbReference>
<dbReference type="Gene3D" id="1.20.140.160">
    <property type="match status" value="1"/>
</dbReference>
<dbReference type="GO" id="GO:0003677">
    <property type="term" value="F:DNA binding"/>
    <property type="evidence" value="ECO:0007669"/>
    <property type="project" value="UniProtKB-KW"/>
</dbReference>
<evidence type="ECO:0000259" key="7">
    <source>
        <dbReference type="PROSITE" id="PS00716"/>
    </source>
</evidence>
<evidence type="ECO:0000259" key="6">
    <source>
        <dbReference type="PROSITE" id="PS00715"/>
    </source>
</evidence>
<dbReference type="Pfam" id="PF04542">
    <property type="entry name" value="Sigma70_r2"/>
    <property type="match status" value="1"/>
</dbReference>
<evidence type="ECO:0000313" key="8">
    <source>
        <dbReference type="EMBL" id="OIP40960.1"/>
    </source>
</evidence>
<dbReference type="PIRSF" id="PIRSF000770">
    <property type="entry name" value="RNA_pol_sigma-SigE/K"/>
    <property type="match status" value="1"/>
</dbReference>
<dbReference type="Pfam" id="PF04539">
    <property type="entry name" value="Sigma70_r3"/>
    <property type="match status" value="1"/>
</dbReference>
<dbReference type="InterPro" id="IPR007624">
    <property type="entry name" value="RNA_pol_sigma70_r3"/>
</dbReference>
<evidence type="ECO:0000313" key="9">
    <source>
        <dbReference type="Proteomes" id="UP000183085"/>
    </source>
</evidence>
<dbReference type="InterPro" id="IPR007627">
    <property type="entry name" value="RNA_pol_sigma70_r2"/>
</dbReference>
<dbReference type="PROSITE" id="PS00716">
    <property type="entry name" value="SIGMA70_2"/>
    <property type="match status" value="1"/>
</dbReference>
<dbReference type="PROSITE" id="PS00715">
    <property type="entry name" value="SIGMA70_1"/>
    <property type="match status" value="1"/>
</dbReference>
<accession>A0A1J5EE55</accession>
<name>A0A1J5EE55_9BACT</name>
<keyword evidence="1 5" id="KW-0805">Transcription regulation</keyword>
<dbReference type="InterPro" id="IPR007630">
    <property type="entry name" value="RNA_pol_sigma70_r4"/>
</dbReference>
<feature type="domain" description="RNA polymerase sigma-70" evidence="6">
    <location>
        <begin position="55"/>
        <end position="68"/>
    </location>
</feature>
<evidence type="ECO:0000256" key="5">
    <source>
        <dbReference type="RuleBase" id="RU362124"/>
    </source>
</evidence>